<dbReference type="RefSeq" id="WP_063500306.1">
    <property type="nucleotide sequence ID" value="NZ_CP014579.1"/>
</dbReference>
<name>A0A160FVQ6_9BURK</name>
<dbReference type="GO" id="GO:0016757">
    <property type="term" value="F:glycosyltransferase activity"/>
    <property type="evidence" value="ECO:0007669"/>
    <property type="project" value="InterPro"/>
</dbReference>
<dbReference type="Gene3D" id="3.40.50.2000">
    <property type="entry name" value="Glycogen Phosphorylase B"/>
    <property type="match status" value="2"/>
</dbReference>
<dbReference type="InterPro" id="IPR028098">
    <property type="entry name" value="Glyco_trans_4-like_N"/>
</dbReference>
<dbReference type="AlphaFoldDB" id="A0A160FVQ6"/>
<dbReference type="KEGG" id="buz:AYM40_33885"/>
<evidence type="ECO:0000259" key="2">
    <source>
        <dbReference type="Pfam" id="PF13439"/>
    </source>
</evidence>
<evidence type="ECO:0000313" key="3">
    <source>
        <dbReference type="EMBL" id="ANB77106.1"/>
    </source>
</evidence>
<dbReference type="SUPFAM" id="SSF53756">
    <property type="entry name" value="UDP-Glycosyltransferase/glycogen phosphorylase"/>
    <property type="match status" value="1"/>
</dbReference>
<protein>
    <submittedName>
        <fullName evidence="3">Uncharacterized protein</fullName>
    </submittedName>
</protein>
<gene>
    <name evidence="3" type="ORF">AYM40_33885</name>
</gene>
<dbReference type="CDD" id="cd03811">
    <property type="entry name" value="GT4_GT28_WabH-like"/>
    <property type="match status" value="1"/>
</dbReference>
<keyword evidence="4" id="KW-1185">Reference proteome</keyword>
<proteinExistence type="predicted"/>
<evidence type="ECO:0000313" key="4">
    <source>
        <dbReference type="Proteomes" id="UP000076852"/>
    </source>
</evidence>
<feature type="domain" description="Glycosyl transferase family 1" evidence="1">
    <location>
        <begin position="190"/>
        <end position="332"/>
    </location>
</feature>
<accession>A0A160FVQ6</accession>
<evidence type="ECO:0000259" key="1">
    <source>
        <dbReference type="Pfam" id="PF00534"/>
    </source>
</evidence>
<feature type="domain" description="Glycosyltransferase subfamily 4-like N-terminal" evidence="2">
    <location>
        <begin position="18"/>
        <end position="176"/>
    </location>
</feature>
<dbReference type="Pfam" id="PF13439">
    <property type="entry name" value="Glyco_transf_4"/>
    <property type="match status" value="1"/>
</dbReference>
<organism evidence="3 4">
    <name type="scientific">Paraburkholderia phytofirmans OLGA172</name>
    <dbReference type="NCBI Taxonomy" id="1417228"/>
    <lineage>
        <taxon>Bacteria</taxon>
        <taxon>Pseudomonadati</taxon>
        <taxon>Pseudomonadota</taxon>
        <taxon>Betaproteobacteria</taxon>
        <taxon>Burkholderiales</taxon>
        <taxon>Burkholderiaceae</taxon>
        <taxon>Paraburkholderia</taxon>
    </lineage>
</organism>
<dbReference type="STRING" id="1804984.AYM40_33885"/>
<dbReference type="InterPro" id="IPR001296">
    <property type="entry name" value="Glyco_trans_1"/>
</dbReference>
<reference evidence="3 4" key="1">
    <citation type="journal article" date="2016" name="Gene">
        <title>PacBio SMRT assembly of a complex multi-replicon genome reveals chlorocatechol degradative operon in a region of genome plasticity.</title>
        <authorList>
            <person name="Ricker N."/>
            <person name="Shen S.Y."/>
            <person name="Goordial J."/>
            <person name="Jin S."/>
            <person name="Fulthorpe R.R."/>
        </authorList>
    </citation>
    <scope>NUCLEOTIDE SEQUENCE [LARGE SCALE GENOMIC DNA]</scope>
    <source>
        <strain evidence="3 4">OLGA172</strain>
    </source>
</reference>
<dbReference type="OrthoDB" id="570545at2"/>
<dbReference type="EMBL" id="CP014579">
    <property type="protein sequence ID" value="ANB77106.1"/>
    <property type="molecule type" value="Genomic_DNA"/>
</dbReference>
<dbReference type="Pfam" id="PF00534">
    <property type="entry name" value="Glycos_transf_1"/>
    <property type="match status" value="1"/>
</dbReference>
<dbReference type="Proteomes" id="UP000076852">
    <property type="component" value="Chromosome 2"/>
</dbReference>
<dbReference type="PANTHER" id="PTHR12526">
    <property type="entry name" value="GLYCOSYLTRANSFERASE"/>
    <property type="match status" value="1"/>
</dbReference>
<sequence>MTGEKVKSLFLMQDIRGGGAELVTLNVVSGIVASGGAARIHLLNACRVDHDLPSNLVKIGRSVVAQTGNYLPLLQAIRDCDVLVGALEIKTHIVSIILGLIFRRPVVLWLHKDLAVFLAGKNWFVRLIYKALFSINIRFSRAIVAVSDGVAKSLNSIYPWASIKIRILNNPVNLERIDQILSNRDVEQWLNRPFILAVGRLTWQKGFDLLLESFAIVSRQFPEFKLVILGEGEERAALEERVVKLGLSGRVLMPGFKSPYLPMSRASVLAMSSRFEGLPTVLIEALYLGIKIVSTDCPSGPAEVLSGGLHGKLVPADSVEAFANALIESLSAVDTSETKQARKMRAADFSFDRIVPDWERTLKDVSSIRI</sequence>